<gene>
    <name evidence="1" type="ORF">DEO72_LG5g294</name>
</gene>
<dbReference type="SUPFAM" id="SSF56672">
    <property type="entry name" value="DNA/RNA polymerases"/>
    <property type="match status" value="1"/>
</dbReference>
<dbReference type="AlphaFoldDB" id="A0A4D6LTJ0"/>
<evidence type="ECO:0000313" key="2">
    <source>
        <dbReference type="Proteomes" id="UP000501690"/>
    </source>
</evidence>
<organism evidence="1 2">
    <name type="scientific">Vigna unguiculata</name>
    <name type="common">Cowpea</name>
    <dbReference type="NCBI Taxonomy" id="3917"/>
    <lineage>
        <taxon>Eukaryota</taxon>
        <taxon>Viridiplantae</taxon>
        <taxon>Streptophyta</taxon>
        <taxon>Embryophyta</taxon>
        <taxon>Tracheophyta</taxon>
        <taxon>Spermatophyta</taxon>
        <taxon>Magnoliopsida</taxon>
        <taxon>eudicotyledons</taxon>
        <taxon>Gunneridae</taxon>
        <taxon>Pentapetalae</taxon>
        <taxon>rosids</taxon>
        <taxon>fabids</taxon>
        <taxon>Fabales</taxon>
        <taxon>Fabaceae</taxon>
        <taxon>Papilionoideae</taxon>
        <taxon>50 kb inversion clade</taxon>
        <taxon>NPAAA clade</taxon>
        <taxon>indigoferoid/millettioid clade</taxon>
        <taxon>Phaseoleae</taxon>
        <taxon>Vigna</taxon>
    </lineage>
</organism>
<dbReference type="PANTHER" id="PTHR10133">
    <property type="entry name" value="DNA POLYMERASE I"/>
    <property type="match status" value="1"/>
</dbReference>
<dbReference type="Gene3D" id="1.10.150.20">
    <property type="entry name" value="5' to 3' exonuclease, C-terminal subdomain"/>
    <property type="match status" value="1"/>
</dbReference>
<name>A0A4D6LTJ0_VIGUN</name>
<dbReference type="GO" id="GO:0003887">
    <property type="term" value="F:DNA-directed DNA polymerase activity"/>
    <property type="evidence" value="ECO:0007669"/>
    <property type="project" value="InterPro"/>
</dbReference>
<dbReference type="InterPro" id="IPR043502">
    <property type="entry name" value="DNA/RNA_pol_sf"/>
</dbReference>
<accession>A0A4D6LTJ0</accession>
<dbReference type="InterPro" id="IPR002298">
    <property type="entry name" value="DNA_polymerase_A"/>
</dbReference>
<protein>
    <submittedName>
        <fullName evidence="1">DNA polymerase I</fullName>
    </submittedName>
</protein>
<dbReference type="GO" id="GO:0006302">
    <property type="term" value="P:double-strand break repair"/>
    <property type="evidence" value="ECO:0007669"/>
    <property type="project" value="TreeGrafter"/>
</dbReference>
<dbReference type="PANTHER" id="PTHR10133:SF27">
    <property type="entry name" value="DNA POLYMERASE NU"/>
    <property type="match status" value="1"/>
</dbReference>
<keyword evidence="2" id="KW-1185">Reference proteome</keyword>
<reference evidence="1 2" key="1">
    <citation type="submission" date="2019-04" db="EMBL/GenBank/DDBJ databases">
        <title>An improved genome assembly and genetic linkage map for asparagus bean, Vigna unguiculata ssp. sesquipedialis.</title>
        <authorList>
            <person name="Xia Q."/>
            <person name="Zhang R."/>
            <person name="Dong Y."/>
        </authorList>
    </citation>
    <scope>NUCLEOTIDE SEQUENCE [LARGE SCALE GENOMIC DNA]</scope>
    <source>
        <tissue evidence="1">Leaf</tissue>
    </source>
</reference>
<dbReference type="Proteomes" id="UP000501690">
    <property type="component" value="Linkage Group LG5"/>
</dbReference>
<proteinExistence type="predicted"/>
<evidence type="ECO:0000313" key="1">
    <source>
        <dbReference type="EMBL" id="QCD92232.1"/>
    </source>
</evidence>
<sequence length="68" mass="8345">MLNFSIAYGKTLVGLSRVWKVFVKEARRTVDLWYNDRKEVLKWQEERKKEAYEFQRVHTLLGRARRFP</sequence>
<dbReference type="EMBL" id="CP039349">
    <property type="protein sequence ID" value="QCD92232.1"/>
    <property type="molecule type" value="Genomic_DNA"/>
</dbReference>
<dbReference type="GO" id="GO:0006261">
    <property type="term" value="P:DNA-templated DNA replication"/>
    <property type="evidence" value="ECO:0007669"/>
    <property type="project" value="InterPro"/>
</dbReference>